<dbReference type="Proteomes" id="UP001432000">
    <property type="component" value="Chromosome"/>
</dbReference>
<evidence type="ECO:0008006" key="4">
    <source>
        <dbReference type="Google" id="ProtNLM"/>
    </source>
</evidence>
<evidence type="ECO:0000256" key="1">
    <source>
        <dbReference type="SAM" id="Phobius"/>
    </source>
</evidence>
<evidence type="ECO:0000313" key="2">
    <source>
        <dbReference type="EMBL" id="WXG67655.1"/>
    </source>
</evidence>
<protein>
    <recommendedName>
        <fullName evidence="4">YrhK-like protein</fullName>
    </recommendedName>
</protein>
<keyword evidence="1" id="KW-0472">Membrane</keyword>
<feature type="transmembrane region" description="Helical" evidence="1">
    <location>
        <begin position="42"/>
        <end position="59"/>
    </location>
</feature>
<sequence>MRWNESVGIRRESGGFVIGSLLFGLAAVPGYGQWVGTDLDNITYFVGSLFFTGAAFIALRLSGRPVPDSESERVELYDWWAAALQFAGTLFFNVSTGIAMVSGLTSSEADKWVWRPDVFGSAAFLVASALAVVATTETDKLWDPHARDWRSTWLNMIGSVAFGISAVGAFVRPSTGQLADAELANVGTFVGAVCFLAAALLMRPLVRVPNIR</sequence>
<reference evidence="2 3" key="1">
    <citation type="submission" date="2024-03" db="EMBL/GenBank/DDBJ databases">
        <title>Natural products discovery in diverse microorganisms through a two-stage MS feature dereplication strategy.</title>
        <authorList>
            <person name="Zhang R."/>
        </authorList>
    </citation>
    <scope>NUCLEOTIDE SEQUENCE [LARGE SCALE GENOMIC DNA]</scope>
    <source>
        <strain evidence="2 3">18930</strain>
    </source>
</reference>
<keyword evidence="1" id="KW-0812">Transmembrane</keyword>
<feature type="transmembrane region" description="Helical" evidence="1">
    <location>
        <begin position="79"/>
        <end position="101"/>
    </location>
</feature>
<feature type="transmembrane region" description="Helical" evidence="1">
    <location>
        <begin position="153"/>
        <end position="171"/>
    </location>
</feature>
<keyword evidence="3" id="KW-1185">Reference proteome</keyword>
<proteinExistence type="predicted"/>
<gene>
    <name evidence="2" type="ORF">WDS16_20865</name>
</gene>
<organism evidence="2 3">
    <name type="scientific">Rhodococcus sovatensis</name>
    <dbReference type="NCBI Taxonomy" id="1805840"/>
    <lineage>
        <taxon>Bacteria</taxon>
        <taxon>Bacillati</taxon>
        <taxon>Actinomycetota</taxon>
        <taxon>Actinomycetes</taxon>
        <taxon>Mycobacteriales</taxon>
        <taxon>Nocardiaceae</taxon>
        <taxon>Rhodococcus</taxon>
    </lineage>
</organism>
<dbReference type="RefSeq" id="WP_338887354.1">
    <property type="nucleotide sequence ID" value="NZ_CP147846.1"/>
</dbReference>
<feature type="transmembrane region" description="Helical" evidence="1">
    <location>
        <begin position="113"/>
        <end position="133"/>
    </location>
</feature>
<name>A0ABZ2PHD2_9NOCA</name>
<feature type="transmembrane region" description="Helical" evidence="1">
    <location>
        <begin position="183"/>
        <end position="202"/>
    </location>
</feature>
<dbReference type="EMBL" id="CP147846">
    <property type="protein sequence ID" value="WXG67655.1"/>
    <property type="molecule type" value="Genomic_DNA"/>
</dbReference>
<accession>A0ABZ2PHD2</accession>
<keyword evidence="1" id="KW-1133">Transmembrane helix</keyword>
<evidence type="ECO:0000313" key="3">
    <source>
        <dbReference type="Proteomes" id="UP001432000"/>
    </source>
</evidence>